<reference evidence="3 4" key="1">
    <citation type="submission" date="2023-12" db="EMBL/GenBank/DDBJ databases">
        <title>A high-quality genome assembly for Dillenia turbinata (Dilleniales).</title>
        <authorList>
            <person name="Chanderbali A."/>
        </authorList>
    </citation>
    <scope>NUCLEOTIDE SEQUENCE [LARGE SCALE GENOMIC DNA]</scope>
    <source>
        <strain evidence="3">LSX21</strain>
        <tissue evidence="3">Leaf</tissue>
    </source>
</reference>
<evidence type="ECO:0000256" key="1">
    <source>
        <dbReference type="ARBA" id="ARBA00007626"/>
    </source>
</evidence>
<evidence type="ECO:0000313" key="4">
    <source>
        <dbReference type="Proteomes" id="UP001370490"/>
    </source>
</evidence>
<gene>
    <name evidence="3" type="ORF">RJ641_001783</name>
</gene>
<proteinExistence type="inferred from homology"/>
<dbReference type="EMBL" id="JBAMMX010000010">
    <property type="protein sequence ID" value="KAK6932159.1"/>
    <property type="molecule type" value="Genomic_DNA"/>
</dbReference>
<organism evidence="3 4">
    <name type="scientific">Dillenia turbinata</name>
    <dbReference type="NCBI Taxonomy" id="194707"/>
    <lineage>
        <taxon>Eukaryota</taxon>
        <taxon>Viridiplantae</taxon>
        <taxon>Streptophyta</taxon>
        <taxon>Embryophyta</taxon>
        <taxon>Tracheophyta</taxon>
        <taxon>Spermatophyta</taxon>
        <taxon>Magnoliopsida</taxon>
        <taxon>eudicotyledons</taxon>
        <taxon>Gunneridae</taxon>
        <taxon>Pentapetalae</taxon>
        <taxon>Dilleniales</taxon>
        <taxon>Dilleniaceae</taxon>
        <taxon>Dillenia</taxon>
    </lineage>
</organism>
<evidence type="ECO:0000256" key="2">
    <source>
        <dbReference type="ARBA" id="ARBA00022737"/>
    </source>
</evidence>
<evidence type="ECO:0008006" key="5">
    <source>
        <dbReference type="Google" id="ProtNLM"/>
    </source>
</evidence>
<comment type="caution">
    <text evidence="3">The sequence shown here is derived from an EMBL/GenBank/DDBJ whole genome shotgun (WGS) entry which is preliminary data.</text>
</comment>
<dbReference type="Proteomes" id="UP001370490">
    <property type="component" value="Unassembled WGS sequence"/>
</dbReference>
<dbReference type="InterPro" id="IPR011990">
    <property type="entry name" value="TPR-like_helical_dom_sf"/>
</dbReference>
<accession>A0AAN8Z9V6</accession>
<dbReference type="PANTHER" id="PTHR47939">
    <property type="entry name" value="MEMBRANE-ASSOCIATED SALT-INDUCIBLE PROTEIN-LIKE"/>
    <property type="match status" value="1"/>
</dbReference>
<dbReference type="InterPro" id="IPR050667">
    <property type="entry name" value="PPR-containing_protein"/>
</dbReference>
<sequence>MGYEVDGKMNGFVRGICRTFSTDVELLKEAFQVFEKTKNAEVVIYPRFYCLVIQSLCIVKEVNKAFENLEVVGVGYSQEMITYISIIEALCLEEKDEKALSVLLIMFKGGRFPPRVAYDHLIDEYNQQGKLLNSSHIYGAGIKRGVFPEKQLGTCLINEYVSREFA</sequence>
<name>A0AAN8Z9V6_9MAGN</name>
<keyword evidence="4" id="KW-1185">Reference proteome</keyword>
<dbReference type="AlphaFoldDB" id="A0AAN8Z9V6"/>
<protein>
    <recommendedName>
        <fullName evidence="5">Pentatricopeptide repeat-containing protein</fullName>
    </recommendedName>
</protein>
<dbReference type="PANTHER" id="PTHR47939:SF13">
    <property type="entry name" value="OS03G0201400 PROTEIN"/>
    <property type="match status" value="1"/>
</dbReference>
<keyword evidence="2" id="KW-0677">Repeat</keyword>
<comment type="similarity">
    <text evidence="1">Belongs to the PPR family. P subfamily.</text>
</comment>
<evidence type="ECO:0000313" key="3">
    <source>
        <dbReference type="EMBL" id="KAK6932159.1"/>
    </source>
</evidence>
<dbReference type="Gene3D" id="1.25.40.10">
    <property type="entry name" value="Tetratricopeptide repeat domain"/>
    <property type="match status" value="1"/>
</dbReference>